<feature type="compositionally biased region" description="Low complexity" evidence="1">
    <location>
        <begin position="190"/>
        <end position="200"/>
    </location>
</feature>
<feature type="region of interest" description="Disordered" evidence="1">
    <location>
        <begin position="189"/>
        <end position="210"/>
    </location>
</feature>
<dbReference type="InterPro" id="IPR036420">
    <property type="entry name" value="BRCT_dom_sf"/>
</dbReference>
<dbReference type="EMBL" id="BAABUK010000002">
    <property type="protein sequence ID" value="GAA5807517.1"/>
    <property type="molecule type" value="Genomic_DNA"/>
</dbReference>
<accession>A0ABP9YKX7</accession>
<evidence type="ECO:0000259" key="2">
    <source>
        <dbReference type="PROSITE" id="PS50172"/>
    </source>
</evidence>
<proteinExistence type="predicted"/>
<feature type="compositionally biased region" description="Polar residues" evidence="1">
    <location>
        <begin position="1"/>
        <end position="15"/>
    </location>
</feature>
<dbReference type="Gene3D" id="3.40.50.10190">
    <property type="entry name" value="BRCT domain"/>
    <property type="match status" value="1"/>
</dbReference>
<dbReference type="InterPro" id="IPR022047">
    <property type="entry name" value="Microcephalin-like"/>
</dbReference>
<gene>
    <name evidence="3" type="ORF">MFLAVUS_000880</name>
</gene>
<dbReference type="PANTHER" id="PTHR14625:SF3">
    <property type="entry name" value="MICROCEPHALIN"/>
    <property type="match status" value="1"/>
</dbReference>
<feature type="domain" description="BRCT" evidence="2">
    <location>
        <begin position="65"/>
        <end position="155"/>
    </location>
</feature>
<dbReference type="PROSITE" id="PS50172">
    <property type="entry name" value="BRCT"/>
    <property type="match status" value="1"/>
</dbReference>
<evidence type="ECO:0000313" key="3">
    <source>
        <dbReference type="EMBL" id="GAA5807517.1"/>
    </source>
</evidence>
<evidence type="ECO:0000313" key="4">
    <source>
        <dbReference type="Proteomes" id="UP001473302"/>
    </source>
</evidence>
<dbReference type="InterPro" id="IPR001357">
    <property type="entry name" value="BRCT_dom"/>
</dbReference>
<protein>
    <recommendedName>
        <fullName evidence="2">BRCT domain-containing protein</fullName>
    </recommendedName>
</protein>
<dbReference type="CDD" id="cd17716">
    <property type="entry name" value="BRCT_microcephalin_rpt1"/>
    <property type="match status" value="1"/>
</dbReference>
<reference evidence="3 4" key="1">
    <citation type="submission" date="2024-04" db="EMBL/GenBank/DDBJ databases">
        <title>genome sequences of Mucor flavus KT1a and Helicostylum pulchrum KT1b strains isolated from the surface of a dry-aged beef.</title>
        <authorList>
            <person name="Toyotome T."/>
            <person name="Hosono M."/>
            <person name="Torimaru M."/>
            <person name="Fukuda K."/>
            <person name="Mikami N."/>
        </authorList>
    </citation>
    <scope>NUCLEOTIDE SEQUENCE [LARGE SCALE GENOMIC DNA]</scope>
    <source>
        <strain evidence="3 4">KT1a</strain>
    </source>
</reference>
<name>A0ABP9YKX7_9FUNG</name>
<evidence type="ECO:0000256" key="1">
    <source>
        <dbReference type="SAM" id="MobiDB-lite"/>
    </source>
</evidence>
<feature type="compositionally biased region" description="Polar residues" evidence="1">
    <location>
        <begin position="55"/>
        <end position="64"/>
    </location>
</feature>
<dbReference type="Pfam" id="PF12738">
    <property type="entry name" value="PTCB-BRCT"/>
    <property type="match status" value="1"/>
</dbReference>
<sequence>MALPNSSSSRLTSIKASRLSRSRQSPPQPQQNISDYLRRNDPLPASARRTPTPKPQRSLSEVPKNSNNILDGVIACLDVRTEDGDDVSLNFERALQSMGAKTRRTFNSITHLIFKNGSPATLKKAMTKNVFIVSLLWISSCKRQDKRLPENDFMIDMSQGLLVTTGKKRRKSMEPGKVRALVMNDLIQPSLSSSSEGSTQEEPESRRKTISTCSWKARDFKTKDRESKGRLLRPNFDEDPLNALPAEIKLKEPRLSSPASLQSSKYKPSIIPVHAPSLEKKEQIKARFSIGKSTEEEIHTTLKTTSVSSPLKRRRRLTGNLDSPLASGEYELSDWYSPSEFRRHQLLLPSTPSIQVLPTTSGTELVDKMIRMVGGPVVELTEQANISVSDKSVKTNKTAVTDTWLFEPVEK</sequence>
<keyword evidence="4" id="KW-1185">Reference proteome</keyword>
<dbReference type="PANTHER" id="PTHR14625">
    <property type="entry name" value="MICROCEPHALIN"/>
    <property type="match status" value="1"/>
</dbReference>
<dbReference type="SUPFAM" id="SSF52113">
    <property type="entry name" value="BRCT domain"/>
    <property type="match status" value="1"/>
</dbReference>
<feature type="region of interest" description="Disordered" evidence="1">
    <location>
        <begin position="1"/>
        <end position="64"/>
    </location>
</feature>
<dbReference type="Proteomes" id="UP001473302">
    <property type="component" value="Unassembled WGS sequence"/>
</dbReference>
<comment type="caution">
    <text evidence="3">The sequence shown here is derived from an EMBL/GenBank/DDBJ whole genome shotgun (WGS) entry which is preliminary data.</text>
</comment>
<organism evidence="3 4">
    <name type="scientific">Mucor flavus</name>
    <dbReference type="NCBI Taxonomy" id="439312"/>
    <lineage>
        <taxon>Eukaryota</taxon>
        <taxon>Fungi</taxon>
        <taxon>Fungi incertae sedis</taxon>
        <taxon>Mucoromycota</taxon>
        <taxon>Mucoromycotina</taxon>
        <taxon>Mucoromycetes</taxon>
        <taxon>Mucorales</taxon>
        <taxon>Mucorineae</taxon>
        <taxon>Mucoraceae</taxon>
        <taxon>Mucor</taxon>
    </lineage>
</organism>